<gene>
    <name evidence="2" type="ORF">GGQ54_003063</name>
</gene>
<protein>
    <submittedName>
        <fullName evidence="2">Cysteine desulfurase family protein (TIGR01976 family)</fullName>
    </submittedName>
</protein>
<dbReference type="NCBIfam" id="TIGR01976">
    <property type="entry name" value="am_tr_V_VC1184"/>
    <property type="match status" value="1"/>
</dbReference>
<sequence>MAYHIERIRSEIPALAGGPAFFDSPGGTQLPAPVIEAMVAAMSAPLSNRTTLTEGGRNAERITIEARAAMADLLGAAPERVVFGRSATMLTFDLARTLAFGWAPGDEVVVTRLDHDGNIRPWVIAAERAGATVRFCDFDPESGELTPQHLRKVVTEDTVLVALPGASNLIGTVPDLPALVRIGHEVAAHVHIDAVHLAAHRRVDLAALGADTLTTSPYKLCGPHLGVLTAAPDAIDELRPDKLLPSPDIVPERFELGTLPYELLAGLPAVADWLAGLDDAATGTRSERLDVSLAAAEQHEDALAMQLLEALPDLPGVTNLSRAADRTPTTLLIFDEISAAEVAQQLAGERIQAPAGHFYAWEASHRLGLRDAGGLRIGFAPYNDAAEVERLVRALATATS</sequence>
<organism evidence="2 3">
    <name type="scientific">Naumannella cuiyingiana</name>
    <dbReference type="NCBI Taxonomy" id="1347891"/>
    <lineage>
        <taxon>Bacteria</taxon>
        <taxon>Bacillati</taxon>
        <taxon>Actinomycetota</taxon>
        <taxon>Actinomycetes</taxon>
        <taxon>Propionibacteriales</taxon>
        <taxon>Propionibacteriaceae</taxon>
        <taxon>Naumannella</taxon>
    </lineage>
</organism>
<dbReference type="PANTHER" id="PTHR43586">
    <property type="entry name" value="CYSTEINE DESULFURASE"/>
    <property type="match status" value="1"/>
</dbReference>
<dbReference type="Gene3D" id="3.40.640.10">
    <property type="entry name" value="Type I PLP-dependent aspartate aminotransferase-like (Major domain)"/>
    <property type="match status" value="1"/>
</dbReference>
<dbReference type="AlphaFoldDB" id="A0A7Z0DBN1"/>
<keyword evidence="3" id="KW-1185">Reference proteome</keyword>
<dbReference type="Gene3D" id="3.90.1150.10">
    <property type="entry name" value="Aspartate Aminotransferase, domain 1"/>
    <property type="match status" value="1"/>
</dbReference>
<feature type="domain" description="Aminotransferase class V" evidence="1">
    <location>
        <begin position="21"/>
        <end position="391"/>
    </location>
</feature>
<evidence type="ECO:0000313" key="2">
    <source>
        <dbReference type="EMBL" id="NYI72503.1"/>
    </source>
</evidence>
<dbReference type="PANTHER" id="PTHR43586:SF21">
    <property type="entry name" value="PYRIDOXAL PHOSPHATE (PLP)-DEPENDENT ASPARTATE AMINOTRANSFERASE SUPERFAMILY"/>
    <property type="match status" value="1"/>
</dbReference>
<dbReference type="SUPFAM" id="SSF53383">
    <property type="entry name" value="PLP-dependent transferases"/>
    <property type="match status" value="1"/>
</dbReference>
<proteinExistence type="predicted"/>
<dbReference type="Proteomes" id="UP000527616">
    <property type="component" value="Unassembled WGS sequence"/>
</dbReference>
<dbReference type="InterPro" id="IPR000192">
    <property type="entry name" value="Aminotrans_V_dom"/>
</dbReference>
<comment type="caution">
    <text evidence="2">The sequence shown here is derived from an EMBL/GenBank/DDBJ whole genome shotgun (WGS) entry which is preliminary data.</text>
</comment>
<name>A0A7Z0DBN1_9ACTN</name>
<dbReference type="InterPro" id="IPR015424">
    <property type="entry name" value="PyrdxlP-dep_Trfase"/>
</dbReference>
<dbReference type="InterPro" id="IPR015421">
    <property type="entry name" value="PyrdxlP-dep_Trfase_major"/>
</dbReference>
<accession>A0A7Z0DBN1</accession>
<dbReference type="Pfam" id="PF00266">
    <property type="entry name" value="Aminotran_5"/>
    <property type="match status" value="1"/>
</dbReference>
<evidence type="ECO:0000259" key="1">
    <source>
        <dbReference type="Pfam" id="PF00266"/>
    </source>
</evidence>
<dbReference type="InterPro" id="IPR011340">
    <property type="entry name" value="Cys_dSase-rel"/>
</dbReference>
<evidence type="ECO:0000313" key="3">
    <source>
        <dbReference type="Proteomes" id="UP000527616"/>
    </source>
</evidence>
<dbReference type="InterPro" id="IPR015422">
    <property type="entry name" value="PyrdxlP-dep_Trfase_small"/>
</dbReference>
<reference evidence="2 3" key="1">
    <citation type="submission" date="2020-07" db="EMBL/GenBank/DDBJ databases">
        <title>Sequencing the genomes of 1000 actinobacteria strains.</title>
        <authorList>
            <person name="Klenk H.-P."/>
        </authorList>
    </citation>
    <scope>NUCLEOTIDE SEQUENCE [LARGE SCALE GENOMIC DNA]</scope>
    <source>
        <strain evidence="2 3">DSM 103164</strain>
    </source>
</reference>
<dbReference type="EMBL" id="JACBZS010000001">
    <property type="protein sequence ID" value="NYI72503.1"/>
    <property type="molecule type" value="Genomic_DNA"/>
</dbReference>